<dbReference type="Pfam" id="PF13193">
    <property type="entry name" value="AMP-binding_C"/>
    <property type="match status" value="1"/>
</dbReference>
<evidence type="ECO:0000256" key="2">
    <source>
        <dbReference type="ARBA" id="ARBA00022598"/>
    </source>
</evidence>
<evidence type="ECO:0000313" key="6">
    <source>
        <dbReference type="Proteomes" id="UP000188533"/>
    </source>
</evidence>
<proteinExistence type="inferred from homology"/>
<dbReference type="AlphaFoldDB" id="A0A1Q3ED87"/>
<feature type="domain" description="AMP-binding enzyme C-terminal" evidence="4">
    <location>
        <begin position="540"/>
        <end position="617"/>
    </location>
</feature>
<keyword evidence="6" id="KW-1185">Reference proteome</keyword>
<comment type="caution">
    <text evidence="5">The sequence shown here is derived from an EMBL/GenBank/DDBJ whole genome shotgun (WGS) entry which is preliminary data.</text>
</comment>
<evidence type="ECO:0000259" key="3">
    <source>
        <dbReference type="Pfam" id="PF00501"/>
    </source>
</evidence>
<accession>A0A1Q3ED87</accession>
<sequence>MDRLPIPVNESQRDNPDLLVTKDLIRSNRLNHLPIRPQTGKASFGSTMSPTGINWNPKRTHDEVDKILCAPNALHELETREIDGQVQRVYKNLWPSLRIFWLSVSKQHSDKTCVVYENQRLTFGEVAERAARAASIFRNLFGVKKGDRIAICSRNYPEYLVLFWACHLIGAVSVLVNAWLPLDPLKHCLSQTTCTLIFVDSERATLLSPAVAEIKSKARIKAFLVLEAHEGKGSWPAMENWTTRFEGYNGNPQQVLAEDPRIVPEDDATILFTSGTGGTPKGCLSTQRAFLSNLFNSLASMGRAMLRRGESLVFGAPPGPQAALFLPTPLFHSAGTSLLMIGALTGGKLVLMRQWNVENAVRLIKQEGIVFIGGVQSTISDMANSEAKGAPLRTILYGGASVSPSQAKRALSAFPTASLSHAYGLTETNATTVSFSGEDYLARLDSCGRPMPVDDVLIMSADATECPTGIVGEVWLRGPNIMKGYWGDPGKFHLQPVLTKDGWLKTGDMAYMDKEGFLYIKDRLKDIIIRGGENIDSISVENALYTDDGVQEAAAVGVADARLGELVTALVTVKPEHKKRVNVAGLMDVARKNLPKFAVPVMILIREQDFTHTPSGKIIKGELRKIAAEEWAKRQNSQTDRGKL</sequence>
<dbReference type="Pfam" id="PF00501">
    <property type="entry name" value="AMP-binding"/>
    <property type="match status" value="1"/>
</dbReference>
<dbReference type="InterPro" id="IPR000873">
    <property type="entry name" value="AMP-dep_synth/lig_dom"/>
</dbReference>
<dbReference type="InterPro" id="IPR025110">
    <property type="entry name" value="AMP-bd_C"/>
</dbReference>
<dbReference type="Gene3D" id="3.40.50.12780">
    <property type="entry name" value="N-terminal domain of ligase-like"/>
    <property type="match status" value="1"/>
</dbReference>
<evidence type="ECO:0000256" key="1">
    <source>
        <dbReference type="ARBA" id="ARBA00006432"/>
    </source>
</evidence>
<dbReference type="SUPFAM" id="SSF56801">
    <property type="entry name" value="Acetyl-CoA synthetase-like"/>
    <property type="match status" value="1"/>
</dbReference>
<dbReference type="InterPro" id="IPR045851">
    <property type="entry name" value="AMP-bd_C_sf"/>
</dbReference>
<protein>
    <submittedName>
        <fullName evidence="5">Acyl-synthetase</fullName>
    </submittedName>
</protein>
<keyword evidence="2" id="KW-0436">Ligase</keyword>
<dbReference type="PANTHER" id="PTHR43201:SF5">
    <property type="entry name" value="MEDIUM-CHAIN ACYL-COA LIGASE ACSF2, MITOCHONDRIAL"/>
    <property type="match status" value="1"/>
</dbReference>
<reference evidence="5 6" key="1">
    <citation type="submission" date="2016-08" db="EMBL/GenBank/DDBJ databases">
        <authorList>
            <consortium name="Lentinula edodes genome sequencing consortium"/>
            <person name="Sakamoto Y."/>
            <person name="Nakade K."/>
            <person name="Sato S."/>
            <person name="Yoshida Y."/>
            <person name="Miyazaki K."/>
            <person name="Natsume S."/>
            <person name="Konno N."/>
        </authorList>
    </citation>
    <scope>NUCLEOTIDE SEQUENCE [LARGE SCALE GENOMIC DNA]</scope>
    <source>
        <strain evidence="5 6">NBRC 111202</strain>
    </source>
</reference>
<comment type="similarity">
    <text evidence="1">Belongs to the ATP-dependent AMP-binding enzyme family.</text>
</comment>
<dbReference type="InterPro" id="IPR042099">
    <property type="entry name" value="ANL_N_sf"/>
</dbReference>
<evidence type="ECO:0000313" key="5">
    <source>
        <dbReference type="EMBL" id="GAW05132.1"/>
    </source>
</evidence>
<dbReference type="EMBL" id="BDGU01000236">
    <property type="protein sequence ID" value="GAW05132.1"/>
    <property type="molecule type" value="Genomic_DNA"/>
</dbReference>
<dbReference type="Proteomes" id="UP000188533">
    <property type="component" value="Unassembled WGS sequence"/>
</dbReference>
<dbReference type="STRING" id="5353.A0A1Q3ED87"/>
<dbReference type="GO" id="GO:0031956">
    <property type="term" value="F:medium-chain fatty acid-CoA ligase activity"/>
    <property type="evidence" value="ECO:0007669"/>
    <property type="project" value="TreeGrafter"/>
</dbReference>
<name>A0A1Q3ED87_LENED</name>
<dbReference type="GO" id="GO:0006631">
    <property type="term" value="P:fatty acid metabolic process"/>
    <property type="evidence" value="ECO:0007669"/>
    <property type="project" value="TreeGrafter"/>
</dbReference>
<dbReference type="Gene3D" id="3.30.300.30">
    <property type="match status" value="1"/>
</dbReference>
<gene>
    <name evidence="5" type="ORF">LENED_006970</name>
</gene>
<organism evidence="5 6">
    <name type="scientific">Lentinula edodes</name>
    <name type="common">Shiitake mushroom</name>
    <name type="synonym">Lentinus edodes</name>
    <dbReference type="NCBI Taxonomy" id="5353"/>
    <lineage>
        <taxon>Eukaryota</taxon>
        <taxon>Fungi</taxon>
        <taxon>Dikarya</taxon>
        <taxon>Basidiomycota</taxon>
        <taxon>Agaricomycotina</taxon>
        <taxon>Agaricomycetes</taxon>
        <taxon>Agaricomycetidae</taxon>
        <taxon>Agaricales</taxon>
        <taxon>Marasmiineae</taxon>
        <taxon>Omphalotaceae</taxon>
        <taxon>Lentinula</taxon>
    </lineage>
</organism>
<dbReference type="PANTHER" id="PTHR43201">
    <property type="entry name" value="ACYL-COA SYNTHETASE"/>
    <property type="match status" value="1"/>
</dbReference>
<reference evidence="5 6" key="2">
    <citation type="submission" date="2017-02" db="EMBL/GenBank/DDBJ databases">
        <title>A genome survey and senescence transcriptome analysis in Lentinula edodes.</title>
        <authorList>
            <person name="Sakamoto Y."/>
            <person name="Nakade K."/>
            <person name="Sato S."/>
            <person name="Yoshida Y."/>
            <person name="Miyazaki K."/>
            <person name="Natsume S."/>
            <person name="Konno N."/>
        </authorList>
    </citation>
    <scope>NUCLEOTIDE SEQUENCE [LARGE SCALE GENOMIC DNA]</scope>
    <source>
        <strain evidence="5 6">NBRC 111202</strain>
    </source>
</reference>
<feature type="domain" description="AMP-dependent synthetase/ligase" evidence="3">
    <location>
        <begin position="106"/>
        <end position="486"/>
    </location>
</feature>
<evidence type="ECO:0000259" key="4">
    <source>
        <dbReference type="Pfam" id="PF13193"/>
    </source>
</evidence>